<dbReference type="InterPro" id="IPR050835">
    <property type="entry name" value="ABC_transporter_sub-D"/>
</dbReference>
<dbReference type="Proteomes" id="UP000196082">
    <property type="component" value="Unassembled WGS sequence"/>
</dbReference>
<evidence type="ECO:0000256" key="2">
    <source>
        <dbReference type="ARBA" id="ARBA00022448"/>
    </source>
</evidence>
<feature type="transmembrane region" description="Helical" evidence="6">
    <location>
        <begin position="103"/>
        <end position="127"/>
    </location>
</feature>
<dbReference type="PROSITE" id="PS50929">
    <property type="entry name" value="ABC_TM1F"/>
    <property type="match status" value="1"/>
</dbReference>
<evidence type="ECO:0000256" key="6">
    <source>
        <dbReference type="SAM" id="Phobius"/>
    </source>
</evidence>
<organism evidence="8 9">
    <name type="scientific">Pseudomonas putida</name>
    <name type="common">Arthrobacter siderocapsulatus</name>
    <dbReference type="NCBI Taxonomy" id="303"/>
    <lineage>
        <taxon>Bacteria</taxon>
        <taxon>Pseudomonadati</taxon>
        <taxon>Pseudomonadota</taxon>
        <taxon>Gammaproteobacteria</taxon>
        <taxon>Pseudomonadales</taxon>
        <taxon>Pseudomonadaceae</taxon>
        <taxon>Pseudomonas</taxon>
    </lineage>
</organism>
<dbReference type="RefSeq" id="WP_086974663.1">
    <property type="nucleotide sequence ID" value="NZ_NFSB01000053.1"/>
</dbReference>
<evidence type="ECO:0000256" key="1">
    <source>
        <dbReference type="ARBA" id="ARBA00004651"/>
    </source>
</evidence>
<name>A0A1Y3LHX2_PSEPU</name>
<comment type="subcellular location">
    <subcellularLocation>
        <location evidence="1">Cell membrane</location>
        <topology evidence="1">Multi-pass membrane protein</topology>
    </subcellularLocation>
</comment>
<dbReference type="PANTHER" id="PTHR11384">
    <property type="entry name" value="ATP-BINDING CASSETTE, SUB-FAMILY D MEMBER"/>
    <property type="match status" value="1"/>
</dbReference>
<evidence type="ECO:0000313" key="8">
    <source>
        <dbReference type="EMBL" id="OUM37769.1"/>
    </source>
</evidence>
<dbReference type="EMBL" id="NFSB01000053">
    <property type="protein sequence ID" value="OUM37769.1"/>
    <property type="molecule type" value="Genomic_DNA"/>
</dbReference>
<dbReference type="PANTHER" id="PTHR11384:SF59">
    <property type="entry name" value="LYSOSOMAL COBALAMIN TRANSPORTER ABCD4"/>
    <property type="match status" value="1"/>
</dbReference>
<dbReference type="GO" id="GO:0005524">
    <property type="term" value="F:ATP binding"/>
    <property type="evidence" value="ECO:0007669"/>
    <property type="project" value="InterPro"/>
</dbReference>
<keyword evidence="4 6" id="KW-1133">Transmembrane helix</keyword>
<feature type="domain" description="ABC transmembrane type-1" evidence="7">
    <location>
        <begin position="63"/>
        <end position="360"/>
    </location>
</feature>
<protein>
    <recommendedName>
        <fullName evidence="7">ABC transmembrane type-1 domain-containing protein</fullName>
    </recommendedName>
</protein>
<dbReference type="InterPro" id="IPR036640">
    <property type="entry name" value="ABC1_TM_sf"/>
</dbReference>
<dbReference type="Pfam" id="PF06472">
    <property type="entry name" value="ABC_membrane_2"/>
    <property type="match status" value="1"/>
</dbReference>
<dbReference type="GO" id="GO:0140359">
    <property type="term" value="F:ABC-type transporter activity"/>
    <property type="evidence" value="ECO:0007669"/>
    <property type="project" value="InterPro"/>
</dbReference>
<dbReference type="InterPro" id="IPR011527">
    <property type="entry name" value="ABC1_TM_dom"/>
</dbReference>
<feature type="transmembrane region" description="Helical" evidence="6">
    <location>
        <begin position="208"/>
        <end position="231"/>
    </location>
</feature>
<evidence type="ECO:0000256" key="4">
    <source>
        <dbReference type="ARBA" id="ARBA00022989"/>
    </source>
</evidence>
<proteinExistence type="predicted"/>
<reference evidence="8 9" key="1">
    <citation type="submission" date="2017-05" db="EMBL/GenBank/DDBJ databases">
        <title>Whole genome sequence of Pseudomonas putida isolate 1312 commercialized as a biostimulant.</title>
        <authorList>
            <person name="Crovadore J."/>
            <person name="Blanc P."/>
            <person name="Chablais R."/>
            <person name="Cochard B."/>
            <person name="Grizard D."/>
            <person name="Lefort F."/>
        </authorList>
    </citation>
    <scope>NUCLEOTIDE SEQUENCE [LARGE SCALE GENOMIC DNA]</scope>
    <source>
        <strain evidence="8 9">1312</strain>
    </source>
</reference>
<accession>A0A1Y3LHX2</accession>
<feature type="transmembrane region" description="Helical" evidence="6">
    <location>
        <begin position="181"/>
        <end position="202"/>
    </location>
</feature>
<feature type="transmembrane region" description="Helical" evidence="6">
    <location>
        <begin position="301"/>
        <end position="321"/>
    </location>
</feature>
<comment type="caution">
    <text evidence="8">The sequence shown here is derived from an EMBL/GenBank/DDBJ whole genome shotgun (WGS) entry which is preliminary data.</text>
</comment>
<evidence type="ECO:0000313" key="9">
    <source>
        <dbReference type="Proteomes" id="UP000196082"/>
    </source>
</evidence>
<dbReference type="SUPFAM" id="SSF90123">
    <property type="entry name" value="ABC transporter transmembrane region"/>
    <property type="match status" value="1"/>
</dbReference>
<keyword evidence="2" id="KW-0813">Transport</keyword>
<dbReference type="GO" id="GO:0005886">
    <property type="term" value="C:plasma membrane"/>
    <property type="evidence" value="ECO:0007669"/>
    <property type="project" value="UniProtKB-SubCell"/>
</dbReference>
<dbReference type="AlphaFoldDB" id="A0A1Y3LHX2"/>
<gene>
    <name evidence="8" type="ORF">B8W72_03540</name>
</gene>
<dbReference type="Gene3D" id="1.20.1560.10">
    <property type="entry name" value="ABC transporter type 1, transmembrane domain"/>
    <property type="match status" value="1"/>
</dbReference>
<sequence>MRAAERVAEVRQRYLKTEINHEVLMSSNKPGGGQEASGNPSFYRKTFYVISLYWRGEEKLFAWWSLLVLFILSLLAVATALAINEWYKHFYNAIQELDSRKFYLLVIVFLAIILFSVIRSVLITYLVDLFALKWRRWLTNHYLSAWIVESDRPGHVEHRVDNPDQRIAEDINKFTFETIDLACGLLYTLVSVISFSIVLIGISGDAVFWGVNIPAYMFWAAIFYALLGTYISQKIGFRLVSLSNNQQRSEADLRYFLFRFRDGSSAPKGTEGRSCEKELIREKLDISLANMRRTIRVKMRLSLFTESYSQLSLIFSSLLAVPRFFSGAIMFGDVMQINSAFGNLCGNLSWFINAYHRLADWKATTDRLNSFDGALAVQSRSDGSELRHPSAFAK</sequence>
<evidence type="ECO:0000256" key="3">
    <source>
        <dbReference type="ARBA" id="ARBA00022692"/>
    </source>
</evidence>
<evidence type="ECO:0000259" key="7">
    <source>
        <dbReference type="PROSITE" id="PS50929"/>
    </source>
</evidence>
<keyword evidence="5 6" id="KW-0472">Membrane</keyword>
<keyword evidence="3 6" id="KW-0812">Transmembrane</keyword>
<evidence type="ECO:0000256" key="5">
    <source>
        <dbReference type="ARBA" id="ARBA00023136"/>
    </source>
</evidence>
<feature type="transmembrane region" description="Helical" evidence="6">
    <location>
        <begin position="60"/>
        <end position="83"/>
    </location>
</feature>